<dbReference type="EMBL" id="JBHMAR010000008">
    <property type="protein sequence ID" value="MFB9735458.1"/>
    <property type="molecule type" value="Genomic_DNA"/>
</dbReference>
<evidence type="ECO:0000259" key="3">
    <source>
        <dbReference type="SMART" id="SM00065"/>
    </source>
</evidence>
<dbReference type="InterPro" id="IPR003018">
    <property type="entry name" value="GAF"/>
</dbReference>
<feature type="compositionally biased region" description="Polar residues" evidence="2">
    <location>
        <begin position="212"/>
        <end position="222"/>
    </location>
</feature>
<organism evidence="5 6">
    <name type="scientific">Streptomyces thermocoprophilus</name>
    <dbReference type="NCBI Taxonomy" id="78356"/>
    <lineage>
        <taxon>Bacteria</taxon>
        <taxon>Bacillati</taxon>
        <taxon>Actinomycetota</taxon>
        <taxon>Actinomycetes</taxon>
        <taxon>Kitasatosporales</taxon>
        <taxon>Streptomycetaceae</taxon>
        <taxon>Streptomyces</taxon>
    </lineage>
</organism>
<reference evidence="5 6" key="1">
    <citation type="submission" date="2024-09" db="EMBL/GenBank/DDBJ databases">
        <authorList>
            <person name="Sun Q."/>
            <person name="Mori K."/>
        </authorList>
    </citation>
    <scope>NUCLEOTIDE SEQUENCE [LARGE SCALE GENOMIC DNA]</scope>
    <source>
        <strain evidence="5 6">JCM 10918</strain>
    </source>
</reference>
<gene>
    <name evidence="5" type="ORF">ACFFRO_09985</name>
</gene>
<feature type="region of interest" description="Disordered" evidence="2">
    <location>
        <begin position="210"/>
        <end position="304"/>
    </location>
</feature>
<dbReference type="InterPro" id="IPR036890">
    <property type="entry name" value="HATPase_C_sf"/>
</dbReference>
<protein>
    <submittedName>
        <fullName evidence="5">SpoIIE family protein phosphatase</fullName>
    </submittedName>
</protein>
<dbReference type="SUPFAM" id="SSF55781">
    <property type="entry name" value="GAF domain-like"/>
    <property type="match status" value="1"/>
</dbReference>
<dbReference type="RefSeq" id="WP_385858660.1">
    <property type="nucleotide sequence ID" value="NZ_JBHMAR010000008.1"/>
</dbReference>
<dbReference type="InterPro" id="IPR013656">
    <property type="entry name" value="PAS_4"/>
</dbReference>
<name>A0ABV5VCA2_9ACTN</name>
<keyword evidence="6" id="KW-1185">Reference proteome</keyword>
<feature type="region of interest" description="Disordered" evidence="2">
    <location>
        <begin position="348"/>
        <end position="387"/>
    </location>
</feature>
<dbReference type="SUPFAM" id="SSF81606">
    <property type="entry name" value="PP2C-like"/>
    <property type="match status" value="1"/>
</dbReference>
<dbReference type="InterPro" id="IPR003594">
    <property type="entry name" value="HATPase_dom"/>
</dbReference>
<dbReference type="InterPro" id="IPR036457">
    <property type="entry name" value="PPM-type-like_dom_sf"/>
</dbReference>
<dbReference type="SMART" id="SM00065">
    <property type="entry name" value="GAF"/>
    <property type="match status" value="1"/>
</dbReference>
<feature type="compositionally biased region" description="Basic and acidic residues" evidence="2">
    <location>
        <begin position="292"/>
        <end position="304"/>
    </location>
</feature>
<dbReference type="InterPro" id="IPR052016">
    <property type="entry name" value="Bact_Sigma-Reg"/>
</dbReference>
<proteinExistence type="predicted"/>
<dbReference type="CDD" id="cd00130">
    <property type="entry name" value="PAS"/>
    <property type="match status" value="1"/>
</dbReference>
<keyword evidence="1" id="KW-0378">Hydrolase</keyword>
<dbReference type="PANTHER" id="PTHR43156:SF2">
    <property type="entry name" value="STAGE II SPORULATION PROTEIN E"/>
    <property type="match status" value="1"/>
</dbReference>
<dbReference type="InterPro" id="IPR000014">
    <property type="entry name" value="PAS"/>
</dbReference>
<dbReference type="Gene3D" id="3.30.565.10">
    <property type="entry name" value="Histidine kinase-like ATPase, C-terminal domain"/>
    <property type="match status" value="1"/>
</dbReference>
<dbReference type="Proteomes" id="UP001589703">
    <property type="component" value="Unassembled WGS sequence"/>
</dbReference>
<evidence type="ECO:0000313" key="5">
    <source>
        <dbReference type="EMBL" id="MFB9735458.1"/>
    </source>
</evidence>
<feature type="compositionally biased region" description="Gly residues" evidence="2">
    <location>
        <begin position="350"/>
        <end position="370"/>
    </location>
</feature>
<evidence type="ECO:0000313" key="6">
    <source>
        <dbReference type="Proteomes" id="UP001589703"/>
    </source>
</evidence>
<evidence type="ECO:0000256" key="2">
    <source>
        <dbReference type="SAM" id="MobiDB-lite"/>
    </source>
</evidence>
<dbReference type="InterPro" id="IPR001932">
    <property type="entry name" value="PPM-type_phosphatase-like_dom"/>
</dbReference>
<dbReference type="Pfam" id="PF13581">
    <property type="entry name" value="HATPase_c_2"/>
    <property type="match status" value="1"/>
</dbReference>
<dbReference type="SUPFAM" id="SSF55874">
    <property type="entry name" value="ATPase domain of HSP90 chaperone/DNA topoisomerase II/histidine kinase"/>
    <property type="match status" value="1"/>
</dbReference>
<dbReference type="Gene3D" id="3.60.40.10">
    <property type="entry name" value="PPM-type phosphatase domain"/>
    <property type="match status" value="1"/>
</dbReference>
<dbReference type="InterPro" id="IPR035965">
    <property type="entry name" value="PAS-like_dom_sf"/>
</dbReference>
<evidence type="ECO:0000256" key="1">
    <source>
        <dbReference type="ARBA" id="ARBA00022801"/>
    </source>
</evidence>
<dbReference type="SMART" id="SM00331">
    <property type="entry name" value="PP2C_SIG"/>
    <property type="match status" value="1"/>
</dbReference>
<sequence>MTYTATATIDERGVLTGWSDGARQLLGHEASAVVGRPAAELLAGSPGGVGHALEGRQRWHGSVALRHRDGRRVEVRLLAHRRSAGQDGADWLVVTALPDEPQEDGREPVMELAFTQSPYTLALFDSELRLLRANRRMERALALPEAAMRGLPLPHIAPGAAGEEIGRRIRLAVDSGQAQEAEARLSPGLGQPTVLTPLKDSSGRVRAVSLTAPPTAQDTAARQWTRDTASRVLSQPGPGNGGAARGTGPGDGSYDGRSAGTRHTGPAETGNGRDEGARGAGTPLRAGGGRGEGADDPGRAARELAEDTVPGLADYCAVDLLDSPRPAGHTEPGPGGMIVLRRAAVRALDGDGGGDSGGGDRGGGGGGGRAPGAAAGELTAYGPGSPPAECLATGTPALYDTTDPAVAAWAESDPGAAWMRDCGTRSLMVVPLLVDGNRLGVALFGRHHRPEPFGPQELRLAEDLTARAAAALHKARRTSWARTTTMALQRSLLPHTLPEQAALEIATRYLPAATRAGVGGDWFDVIPLSTARVALVVGDVVGHGIRASATMGRLRTAVRTLADVDLPADELLTHLDDLVLRLAADESSGDPAAETAGGIGTTCLYAVYDPVSRRCSIARAGHPPPAVVTPDGTVRFLDVPAGPPLGLGGLPFEVFETELPEGSLLALYTDGLLAARDRDIDVSLDKLFAALGRPAATLDAVCDRILAELLSHRPDDDIALLVARTHALHEDRVASWELESDPAIVSRARRVASEQLTRWGLDDAAFVTEMVVSELVTNAIRYGRPPLRLRLIHQNDTLVSEVYDSSGTTPHMRRARIFDEGGRGLLLVAQLADRWGTRHDRVGKAVWAEQSLSAPADLALL</sequence>
<feature type="domain" description="PPM-type phosphatase" evidence="4">
    <location>
        <begin position="500"/>
        <end position="725"/>
    </location>
</feature>
<evidence type="ECO:0000259" key="4">
    <source>
        <dbReference type="SMART" id="SM00331"/>
    </source>
</evidence>
<dbReference type="Pfam" id="PF01590">
    <property type="entry name" value="GAF"/>
    <property type="match status" value="1"/>
</dbReference>
<dbReference type="PANTHER" id="PTHR43156">
    <property type="entry name" value="STAGE II SPORULATION PROTEIN E-RELATED"/>
    <property type="match status" value="1"/>
</dbReference>
<accession>A0ABV5VCA2</accession>
<dbReference type="InterPro" id="IPR029016">
    <property type="entry name" value="GAF-like_dom_sf"/>
</dbReference>
<dbReference type="Pfam" id="PF08448">
    <property type="entry name" value="PAS_4"/>
    <property type="match status" value="1"/>
</dbReference>
<comment type="caution">
    <text evidence="5">The sequence shown here is derived from an EMBL/GenBank/DDBJ whole genome shotgun (WGS) entry which is preliminary data.</text>
</comment>
<dbReference type="Pfam" id="PF07228">
    <property type="entry name" value="SpoIIE"/>
    <property type="match status" value="1"/>
</dbReference>
<feature type="domain" description="GAF" evidence="3">
    <location>
        <begin position="292"/>
        <end position="482"/>
    </location>
</feature>
<feature type="region of interest" description="Disordered" evidence="2">
    <location>
        <begin position="182"/>
        <end position="201"/>
    </location>
</feature>
<feature type="compositionally biased region" description="Gly residues" evidence="2">
    <location>
        <begin position="238"/>
        <end position="253"/>
    </location>
</feature>
<dbReference type="SUPFAM" id="SSF55785">
    <property type="entry name" value="PYP-like sensor domain (PAS domain)"/>
    <property type="match status" value="2"/>
</dbReference>
<dbReference type="Gene3D" id="3.30.450.40">
    <property type="match status" value="1"/>
</dbReference>
<dbReference type="CDD" id="cd16936">
    <property type="entry name" value="HATPase_RsbW-like"/>
    <property type="match status" value="1"/>
</dbReference>
<dbReference type="Gene3D" id="3.30.450.20">
    <property type="entry name" value="PAS domain"/>
    <property type="match status" value="2"/>
</dbReference>